<evidence type="ECO:0000313" key="1">
    <source>
        <dbReference type="EMBL" id="QSO48748.1"/>
    </source>
</evidence>
<dbReference type="Proteomes" id="UP000663505">
    <property type="component" value="Chromosome"/>
</dbReference>
<name>A0A9X7W0Y2_9BACL</name>
<dbReference type="RefSeq" id="WP_206658065.1">
    <property type="nucleotide sequence ID" value="NZ_CP071182.1"/>
</dbReference>
<proteinExistence type="predicted"/>
<dbReference type="AlphaFoldDB" id="A0A9X7W0Y2"/>
<dbReference type="KEGG" id="afx:JZ786_07250"/>
<accession>A0A9X7W0Y2</accession>
<protein>
    <submittedName>
        <fullName evidence="1">Uncharacterized protein</fullName>
    </submittedName>
</protein>
<evidence type="ECO:0000313" key="2">
    <source>
        <dbReference type="Proteomes" id="UP000663505"/>
    </source>
</evidence>
<dbReference type="EMBL" id="CP071182">
    <property type="protein sequence ID" value="QSO48748.1"/>
    <property type="molecule type" value="Genomic_DNA"/>
</dbReference>
<keyword evidence="2" id="KW-1185">Reference proteome</keyword>
<organism evidence="1 2">
    <name type="scientific">Alicyclobacillus mengziensis</name>
    <dbReference type="NCBI Taxonomy" id="2931921"/>
    <lineage>
        <taxon>Bacteria</taxon>
        <taxon>Bacillati</taxon>
        <taxon>Bacillota</taxon>
        <taxon>Bacilli</taxon>
        <taxon>Bacillales</taxon>
        <taxon>Alicyclobacillaceae</taxon>
        <taxon>Alicyclobacillus</taxon>
    </lineage>
</organism>
<reference evidence="1 2" key="1">
    <citation type="submission" date="2021-02" db="EMBL/GenBank/DDBJ databases">
        <title>Alicyclobacillus curvatus sp. nov. and Alicyclobacillus mengziensis sp. nov., two acidophilic bacteria isolated from acid mine drainage.</title>
        <authorList>
            <person name="Huang Y."/>
        </authorList>
    </citation>
    <scope>NUCLEOTIDE SEQUENCE [LARGE SCALE GENOMIC DNA]</scope>
    <source>
        <strain evidence="1 2">S30H14</strain>
    </source>
</reference>
<sequence>MGQVSQQWEEQTNIRADEVCRALVRTPLMTYVQIARLLSISPQQARNLVTHAWDRLCELPYNKAHRSQRFSFGSNRLKVLVKLTDEAMVTWSKREGIASRNVVRPKDINRVLSVTDILVNLRVNGVLYDKWDMMLPQTTNEGLHAWFVRKDGYKLGMYLLPTQVDRMENAKRTLIVRGIIKRVTQHIGVTDTLFLVPTGQYESTLRIMTKLKSDGQSLFLLPLEPFVAEAEWFLNAIADREKQGMEALWPLLDVQDKLPYTAQYQYAGLCKLGPRLYRFIDVYTNGSVDRVRAWLSSDNMFAYPIPGTGQAAKAWVYAYHPIMADALTSVLRERETITEVCLWPTAARSVSGRNSSTVSDSMEDWNLFDDSWPMDD</sequence>
<gene>
    <name evidence="1" type="ORF">JZ786_07250</name>
</gene>